<keyword evidence="3" id="KW-1185">Reference proteome</keyword>
<evidence type="ECO:0000313" key="3">
    <source>
        <dbReference type="Proteomes" id="UP000813427"/>
    </source>
</evidence>
<dbReference type="EMBL" id="JAGPXF010000005">
    <property type="protein sequence ID" value="KAH7242513.1"/>
    <property type="molecule type" value="Genomic_DNA"/>
</dbReference>
<evidence type="ECO:0000313" key="2">
    <source>
        <dbReference type="EMBL" id="KAH7242513.1"/>
    </source>
</evidence>
<accession>A0A8K0RXR4</accession>
<evidence type="ECO:0000256" key="1">
    <source>
        <dbReference type="SAM" id="MobiDB-lite"/>
    </source>
</evidence>
<dbReference type="AlphaFoldDB" id="A0A8K0RXR4"/>
<reference evidence="2" key="1">
    <citation type="journal article" date="2021" name="Nat. Commun.">
        <title>Genetic determinants of endophytism in the Arabidopsis root mycobiome.</title>
        <authorList>
            <person name="Mesny F."/>
            <person name="Miyauchi S."/>
            <person name="Thiergart T."/>
            <person name="Pickel B."/>
            <person name="Atanasova L."/>
            <person name="Karlsson M."/>
            <person name="Huettel B."/>
            <person name="Barry K.W."/>
            <person name="Haridas S."/>
            <person name="Chen C."/>
            <person name="Bauer D."/>
            <person name="Andreopoulos W."/>
            <person name="Pangilinan J."/>
            <person name="LaButti K."/>
            <person name="Riley R."/>
            <person name="Lipzen A."/>
            <person name="Clum A."/>
            <person name="Drula E."/>
            <person name="Henrissat B."/>
            <person name="Kohler A."/>
            <person name="Grigoriev I.V."/>
            <person name="Martin F.M."/>
            <person name="Hacquard S."/>
        </authorList>
    </citation>
    <scope>NUCLEOTIDE SEQUENCE</scope>
    <source>
        <strain evidence="2">MPI-SDFR-AT-0068</strain>
    </source>
</reference>
<dbReference type="Proteomes" id="UP000813427">
    <property type="component" value="Unassembled WGS sequence"/>
</dbReference>
<protein>
    <submittedName>
        <fullName evidence="2">Uncharacterized protein</fullName>
    </submittedName>
</protein>
<feature type="compositionally biased region" description="Polar residues" evidence="1">
    <location>
        <begin position="100"/>
        <end position="126"/>
    </location>
</feature>
<sequence>MDPSNPKNNKASRVYDPVRDEFTTLEPTNSINTVADQNNQVHNQLDNVFNGLTYGAFDEFDGGFDGYDGLDGIDAQFHPPVDNAFVGPVHNPGKEADNPIRNNSAQAGESTNPTKKCTRCRNQTTNPKACDECCAKMVAQRKAWISQGICSRCGKNPARQDANGERGKRCEECLEKRRAENAEARERRNAAKALIELRQGHQTAEFTN</sequence>
<comment type="caution">
    <text evidence="2">The sequence shown here is derived from an EMBL/GenBank/DDBJ whole genome shotgun (WGS) entry which is preliminary data.</text>
</comment>
<name>A0A8K0RXR4_9HYPO</name>
<proteinExistence type="predicted"/>
<gene>
    <name evidence="2" type="ORF">BKA59DRAFT_457091</name>
</gene>
<organism evidence="2 3">
    <name type="scientific">Fusarium tricinctum</name>
    <dbReference type="NCBI Taxonomy" id="61284"/>
    <lineage>
        <taxon>Eukaryota</taxon>
        <taxon>Fungi</taxon>
        <taxon>Dikarya</taxon>
        <taxon>Ascomycota</taxon>
        <taxon>Pezizomycotina</taxon>
        <taxon>Sordariomycetes</taxon>
        <taxon>Hypocreomycetidae</taxon>
        <taxon>Hypocreales</taxon>
        <taxon>Nectriaceae</taxon>
        <taxon>Fusarium</taxon>
        <taxon>Fusarium tricinctum species complex</taxon>
    </lineage>
</organism>
<feature type="region of interest" description="Disordered" evidence="1">
    <location>
        <begin position="88"/>
        <end position="126"/>
    </location>
</feature>